<protein>
    <submittedName>
        <fullName evidence="5">Putative leucine-rich repeat protein</fullName>
    </submittedName>
</protein>
<dbReference type="GO" id="GO:0031012">
    <property type="term" value="C:extracellular matrix"/>
    <property type="evidence" value="ECO:0007669"/>
    <property type="project" value="TreeGrafter"/>
</dbReference>
<dbReference type="PRINTS" id="PR00019">
    <property type="entry name" value="LEURICHRPT"/>
</dbReference>
<dbReference type="Pfam" id="PF13855">
    <property type="entry name" value="LRR_8"/>
    <property type="match status" value="1"/>
</dbReference>
<dbReference type="PANTHER" id="PTHR24373">
    <property type="entry name" value="SLIT RELATED LEUCINE-RICH REPEAT NEURONAL PROTEIN"/>
    <property type="match status" value="1"/>
</dbReference>
<evidence type="ECO:0000313" key="5">
    <source>
        <dbReference type="EMBL" id="JAV30340.1"/>
    </source>
</evidence>
<evidence type="ECO:0000256" key="3">
    <source>
        <dbReference type="ARBA" id="ARBA00022737"/>
    </source>
</evidence>
<dbReference type="GO" id="GO:0005615">
    <property type="term" value="C:extracellular space"/>
    <property type="evidence" value="ECO:0007669"/>
    <property type="project" value="TreeGrafter"/>
</dbReference>
<dbReference type="PANTHER" id="PTHR24373:SF370">
    <property type="entry name" value="FISH-LIPS, ISOFORM E"/>
    <property type="match status" value="1"/>
</dbReference>
<organism evidence="5">
    <name type="scientific">Culex tarsalis</name>
    <name type="common">Encephalitis mosquito</name>
    <dbReference type="NCBI Taxonomy" id="7177"/>
    <lineage>
        <taxon>Eukaryota</taxon>
        <taxon>Metazoa</taxon>
        <taxon>Ecdysozoa</taxon>
        <taxon>Arthropoda</taxon>
        <taxon>Hexapoda</taxon>
        <taxon>Insecta</taxon>
        <taxon>Pterygota</taxon>
        <taxon>Neoptera</taxon>
        <taxon>Endopterygota</taxon>
        <taxon>Diptera</taxon>
        <taxon>Nematocera</taxon>
        <taxon>Culicoidea</taxon>
        <taxon>Culicidae</taxon>
        <taxon>Culicinae</taxon>
        <taxon>Culicini</taxon>
        <taxon>Culex</taxon>
        <taxon>Culex</taxon>
    </lineage>
</organism>
<dbReference type="AlphaFoldDB" id="A0A1Q3FRW8"/>
<dbReference type="InterPro" id="IPR001611">
    <property type="entry name" value="Leu-rich_rpt"/>
</dbReference>
<dbReference type="InterPro" id="IPR050328">
    <property type="entry name" value="Dev_Immune_Receptor"/>
</dbReference>
<dbReference type="Gene3D" id="3.80.10.10">
    <property type="entry name" value="Ribonuclease Inhibitor"/>
    <property type="match status" value="1"/>
</dbReference>
<evidence type="ECO:0000256" key="2">
    <source>
        <dbReference type="ARBA" id="ARBA00022729"/>
    </source>
</evidence>
<keyword evidence="3" id="KW-0677">Repeat</keyword>
<keyword evidence="2 4" id="KW-0732">Signal</keyword>
<proteinExistence type="predicted"/>
<feature type="signal peptide" evidence="4">
    <location>
        <begin position="1"/>
        <end position="24"/>
    </location>
</feature>
<dbReference type="InterPro" id="IPR003591">
    <property type="entry name" value="Leu-rich_rpt_typical-subtyp"/>
</dbReference>
<dbReference type="SMART" id="SM00369">
    <property type="entry name" value="LRR_TYP"/>
    <property type="match status" value="4"/>
</dbReference>
<evidence type="ECO:0000256" key="4">
    <source>
        <dbReference type="SAM" id="SignalP"/>
    </source>
</evidence>
<sequence length="391" mass="46011">MIWEAKMQNLILLAMLAFAGTTKAIKCQTFSATNWTWSDDLIEKWLIYPKTIPYECSNSSTLLRNLPQDVFNDTGYINAYFTSNIWIDESYLREIDLQYFGIRTIRISNSVFTKLSISNFLNAIHFQNVPIKVIPSLKRFEGLRIWSGKNISIKSLDLSSFNKRHLESLQITNGYLSWFQVGSSFNSLKELDLHENKLQTLPNDLYNLVAVGKLNFSKNRLEFLEMDLFDRLEHLKVLDLSYNRLSVSTYSPMQLPALERLVMNNCDLKSLNVLYWQMPNLERLNLENNSMLSYVNHLRNHFSEDTIIQITTVENWCCDWLEEVKLHFKVEQRTSGNENILGRHCSENPFYEPFPMLNDVTQFKIDQKRHLQQIFDKLKIEMIEQLNNKRC</sequence>
<feature type="chain" id="PRO_5012840319" evidence="4">
    <location>
        <begin position="25"/>
        <end position="391"/>
    </location>
</feature>
<dbReference type="PROSITE" id="PS51450">
    <property type="entry name" value="LRR"/>
    <property type="match status" value="1"/>
</dbReference>
<accession>A0A1Q3FRW8</accession>
<dbReference type="EMBL" id="GFDL01004705">
    <property type="protein sequence ID" value="JAV30340.1"/>
    <property type="molecule type" value="Transcribed_RNA"/>
</dbReference>
<dbReference type="InterPro" id="IPR032675">
    <property type="entry name" value="LRR_dom_sf"/>
</dbReference>
<reference evidence="5" key="1">
    <citation type="submission" date="2017-01" db="EMBL/GenBank/DDBJ databases">
        <title>A deep insight into the sialotranscriptome of adult male and female Cluex tarsalis mosquitoes.</title>
        <authorList>
            <person name="Ribeiro J.M."/>
            <person name="Moreira F."/>
            <person name="Bernard K.A."/>
            <person name="Calvo E."/>
        </authorList>
    </citation>
    <scope>NUCLEOTIDE SEQUENCE</scope>
    <source>
        <strain evidence="5">Kern County</strain>
        <tissue evidence="5">Salivary glands</tissue>
    </source>
</reference>
<evidence type="ECO:0000256" key="1">
    <source>
        <dbReference type="ARBA" id="ARBA00022614"/>
    </source>
</evidence>
<name>A0A1Q3FRW8_CULTA</name>
<dbReference type="SUPFAM" id="SSF52058">
    <property type="entry name" value="L domain-like"/>
    <property type="match status" value="1"/>
</dbReference>
<keyword evidence="1" id="KW-0433">Leucine-rich repeat</keyword>